<dbReference type="RefSeq" id="WP_108358611.1">
    <property type="nucleotide sequence ID" value="NZ_NESP01000001.1"/>
</dbReference>
<dbReference type="Gene3D" id="1.10.10.10">
    <property type="entry name" value="Winged helix-like DNA-binding domain superfamily/Winged helix DNA-binding domain"/>
    <property type="match status" value="1"/>
</dbReference>
<dbReference type="InterPro" id="IPR000835">
    <property type="entry name" value="HTH_MarR-typ"/>
</dbReference>
<dbReference type="GO" id="GO:0003700">
    <property type="term" value="F:DNA-binding transcription factor activity"/>
    <property type="evidence" value="ECO:0007669"/>
    <property type="project" value="InterPro"/>
</dbReference>
<dbReference type="AlphaFoldDB" id="A0A315ETG0"/>
<dbReference type="PANTHER" id="PTHR33164:SF43">
    <property type="entry name" value="HTH-TYPE TRANSCRIPTIONAL REPRESSOR YETL"/>
    <property type="match status" value="1"/>
</dbReference>
<comment type="caution">
    <text evidence="2">The sequence shown here is derived from an EMBL/GenBank/DDBJ whole genome shotgun (WGS) entry which is preliminary data.</text>
</comment>
<dbReference type="SMART" id="SM00347">
    <property type="entry name" value="HTH_MARR"/>
    <property type="match status" value="1"/>
</dbReference>
<dbReference type="Pfam" id="PF12802">
    <property type="entry name" value="MarR_2"/>
    <property type="match status" value="1"/>
</dbReference>
<dbReference type="PANTHER" id="PTHR33164">
    <property type="entry name" value="TRANSCRIPTIONAL REGULATOR, MARR FAMILY"/>
    <property type="match status" value="1"/>
</dbReference>
<evidence type="ECO:0000313" key="2">
    <source>
        <dbReference type="EMBL" id="PUE60571.1"/>
    </source>
</evidence>
<evidence type="ECO:0000259" key="1">
    <source>
        <dbReference type="PROSITE" id="PS50995"/>
    </source>
</evidence>
<dbReference type="GO" id="GO:0006950">
    <property type="term" value="P:response to stress"/>
    <property type="evidence" value="ECO:0007669"/>
    <property type="project" value="TreeGrafter"/>
</dbReference>
<dbReference type="InterPro" id="IPR039422">
    <property type="entry name" value="MarR/SlyA-like"/>
</dbReference>
<organism evidence="2 3">
    <name type="scientific">Limnohabitans curvus</name>
    <dbReference type="NCBI Taxonomy" id="323423"/>
    <lineage>
        <taxon>Bacteria</taxon>
        <taxon>Pseudomonadati</taxon>
        <taxon>Pseudomonadota</taxon>
        <taxon>Betaproteobacteria</taxon>
        <taxon>Burkholderiales</taxon>
        <taxon>Comamonadaceae</taxon>
        <taxon>Limnohabitans</taxon>
    </lineage>
</organism>
<dbReference type="PROSITE" id="PS50995">
    <property type="entry name" value="HTH_MARR_2"/>
    <property type="match status" value="1"/>
</dbReference>
<dbReference type="EMBL" id="NESP01000001">
    <property type="protein sequence ID" value="PUE60571.1"/>
    <property type="molecule type" value="Genomic_DNA"/>
</dbReference>
<dbReference type="Proteomes" id="UP000251341">
    <property type="component" value="Unassembled WGS sequence"/>
</dbReference>
<protein>
    <recommendedName>
        <fullName evidence="1">HTH marR-type domain-containing protein</fullName>
    </recommendedName>
</protein>
<keyword evidence="3" id="KW-1185">Reference proteome</keyword>
<gene>
    <name evidence="2" type="ORF">B9Z44_13930</name>
</gene>
<accession>A0A315ETG0</accession>
<reference evidence="2 3" key="1">
    <citation type="submission" date="2017-04" db="EMBL/GenBank/DDBJ databases">
        <title>Unexpected and diverse lifestyles within the genus Limnohabitans.</title>
        <authorList>
            <person name="Kasalicky V."/>
            <person name="Mehrshad M."/>
            <person name="Andrei S.-A."/>
            <person name="Salcher M."/>
            <person name="Kratochvilova H."/>
            <person name="Simek K."/>
            <person name="Ghai R."/>
        </authorList>
    </citation>
    <scope>NUCLEOTIDE SEQUENCE [LARGE SCALE GENOMIC DNA]</scope>
    <source>
        <strain evidence="2 3">MWH-C5</strain>
    </source>
</reference>
<feature type="domain" description="HTH marR-type" evidence="1">
    <location>
        <begin position="14"/>
        <end position="147"/>
    </location>
</feature>
<sequence>MRDITPSRRLAGVDDLLLYRLNRLSASAGAMVVRLCEGGHGITRREWRVIGLMKEGEVLTSSALAERIQMDKARTSRLISGLTQRGLLNREIPPGNRREVHLSLTPAGIKISQNLMPQVREINRSILSVLTDEEMAQLDTLILKLQHSAEALSLTLQPQLPKTQRRLGRGTKERHF</sequence>
<dbReference type="PRINTS" id="PR00598">
    <property type="entry name" value="HTHMARR"/>
</dbReference>
<proteinExistence type="predicted"/>
<dbReference type="InterPro" id="IPR036390">
    <property type="entry name" value="WH_DNA-bd_sf"/>
</dbReference>
<dbReference type="InterPro" id="IPR036388">
    <property type="entry name" value="WH-like_DNA-bd_sf"/>
</dbReference>
<name>A0A315ETG0_9BURK</name>
<evidence type="ECO:0000313" key="3">
    <source>
        <dbReference type="Proteomes" id="UP000251341"/>
    </source>
</evidence>
<dbReference type="SUPFAM" id="SSF46785">
    <property type="entry name" value="Winged helix' DNA-binding domain"/>
    <property type="match status" value="1"/>
</dbReference>